<protein>
    <recommendedName>
        <fullName evidence="4">Transmembrane protein</fullName>
    </recommendedName>
</protein>
<sequence length="99" mass="11409">MGRLRKVSRKYVPLVSSVESANSLRDPFVPNDFADDGSNAMSLGVIICLLIFFPFSFSFFFYIFIFLLIFLLFSDILFSFCRVVLVMMKSLIKHFTISI</sequence>
<evidence type="ECO:0008006" key="4">
    <source>
        <dbReference type="Google" id="ProtNLM"/>
    </source>
</evidence>
<organism evidence="2 3">
    <name type="scientific">Triticum urartu</name>
    <name type="common">Red wild einkorn</name>
    <name type="synonym">Crithodium urartu</name>
    <dbReference type="NCBI Taxonomy" id="4572"/>
    <lineage>
        <taxon>Eukaryota</taxon>
        <taxon>Viridiplantae</taxon>
        <taxon>Streptophyta</taxon>
        <taxon>Embryophyta</taxon>
        <taxon>Tracheophyta</taxon>
        <taxon>Spermatophyta</taxon>
        <taxon>Magnoliopsida</taxon>
        <taxon>Liliopsida</taxon>
        <taxon>Poales</taxon>
        <taxon>Poaceae</taxon>
        <taxon>BOP clade</taxon>
        <taxon>Pooideae</taxon>
        <taxon>Triticodae</taxon>
        <taxon>Triticeae</taxon>
        <taxon>Triticinae</taxon>
        <taxon>Triticum</taxon>
    </lineage>
</organism>
<dbReference type="EnsemblPlants" id="TuG1812G0600000425.01.T01">
    <property type="protein sequence ID" value="TuG1812G0600000425.01.T01.cds378859"/>
    <property type="gene ID" value="TuG1812G0600000425.01"/>
</dbReference>
<dbReference type="AlphaFoldDB" id="A0A8R7UMX3"/>
<evidence type="ECO:0000313" key="3">
    <source>
        <dbReference type="Proteomes" id="UP000015106"/>
    </source>
</evidence>
<evidence type="ECO:0000256" key="1">
    <source>
        <dbReference type="SAM" id="Phobius"/>
    </source>
</evidence>
<proteinExistence type="predicted"/>
<evidence type="ECO:0000313" key="2">
    <source>
        <dbReference type="EnsemblPlants" id="TuG1812G0600000425.01.T01.cds378859"/>
    </source>
</evidence>
<dbReference type="Gramene" id="TuG1812G0600000425.01.T01">
    <property type="protein sequence ID" value="TuG1812G0600000425.01.T01.cds378859"/>
    <property type="gene ID" value="TuG1812G0600000425.01"/>
</dbReference>
<keyword evidence="3" id="KW-1185">Reference proteome</keyword>
<keyword evidence="1" id="KW-0472">Membrane</keyword>
<name>A0A8R7UMX3_TRIUA</name>
<reference evidence="2" key="2">
    <citation type="submission" date="2018-03" db="EMBL/GenBank/DDBJ databases">
        <title>The Triticum urartu genome reveals the dynamic nature of wheat genome evolution.</title>
        <authorList>
            <person name="Ling H."/>
            <person name="Ma B."/>
            <person name="Shi X."/>
            <person name="Liu H."/>
            <person name="Dong L."/>
            <person name="Sun H."/>
            <person name="Cao Y."/>
            <person name="Gao Q."/>
            <person name="Zheng S."/>
            <person name="Li Y."/>
            <person name="Yu Y."/>
            <person name="Du H."/>
            <person name="Qi M."/>
            <person name="Li Y."/>
            <person name="Yu H."/>
            <person name="Cui Y."/>
            <person name="Wang N."/>
            <person name="Chen C."/>
            <person name="Wu H."/>
            <person name="Zhao Y."/>
            <person name="Zhang J."/>
            <person name="Li Y."/>
            <person name="Zhou W."/>
            <person name="Zhang B."/>
            <person name="Hu W."/>
            <person name="Eijk M."/>
            <person name="Tang J."/>
            <person name="Witsenboer H."/>
            <person name="Zhao S."/>
            <person name="Li Z."/>
            <person name="Zhang A."/>
            <person name="Wang D."/>
            <person name="Liang C."/>
        </authorList>
    </citation>
    <scope>NUCLEOTIDE SEQUENCE [LARGE SCALE GENOMIC DNA]</scope>
    <source>
        <strain evidence="2">cv. G1812</strain>
    </source>
</reference>
<reference evidence="3" key="1">
    <citation type="journal article" date="2013" name="Nature">
        <title>Draft genome of the wheat A-genome progenitor Triticum urartu.</title>
        <authorList>
            <person name="Ling H.Q."/>
            <person name="Zhao S."/>
            <person name="Liu D."/>
            <person name="Wang J."/>
            <person name="Sun H."/>
            <person name="Zhang C."/>
            <person name="Fan H."/>
            <person name="Li D."/>
            <person name="Dong L."/>
            <person name="Tao Y."/>
            <person name="Gao C."/>
            <person name="Wu H."/>
            <person name="Li Y."/>
            <person name="Cui Y."/>
            <person name="Guo X."/>
            <person name="Zheng S."/>
            <person name="Wang B."/>
            <person name="Yu K."/>
            <person name="Liang Q."/>
            <person name="Yang W."/>
            <person name="Lou X."/>
            <person name="Chen J."/>
            <person name="Feng M."/>
            <person name="Jian J."/>
            <person name="Zhang X."/>
            <person name="Luo G."/>
            <person name="Jiang Y."/>
            <person name="Liu J."/>
            <person name="Wang Z."/>
            <person name="Sha Y."/>
            <person name="Zhang B."/>
            <person name="Wu H."/>
            <person name="Tang D."/>
            <person name="Shen Q."/>
            <person name="Xue P."/>
            <person name="Zou S."/>
            <person name="Wang X."/>
            <person name="Liu X."/>
            <person name="Wang F."/>
            <person name="Yang Y."/>
            <person name="An X."/>
            <person name="Dong Z."/>
            <person name="Zhang K."/>
            <person name="Zhang X."/>
            <person name="Luo M.C."/>
            <person name="Dvorak J."/>
            <person name="Tong Y."/>
            <person name="Wang J."/>
            <person name="Yang H."/>
            <person name="Li Z."/>
            <person name="Wang D."/>
            <person name="Zhang A."/>
            <person name="Wang J."/>
        </authorList>
    </citation>
    <scope>NUCLEOTIDE SEQUENCE</scope>
    <source>
        <strain evidence="3">cv. G1812</strain>
    </source>
</reference>
<keyword evidence="1" id="KW-0812">Transmembrane</keyword>
<accession>A0A8R7UMX3</accession>
<reference evidence="2" key="3">
    <citation type="submission" date="2022-06" db="UniProtKB">
        <authorList>
            <consortium name="EnsemblPlants"/>
        </authorList>
    </citation>
    <scope>IDENTIFICATION</scope>
</reference>
<dbReference type="Proteomes" id="UP000015106">
    <property type="component" value="Chromosome 6"/>
</dbReference>
<feature type="transmembrane region" description="Helical" evidence="1">
    <location>
        <begin position="63"/>
        <end position="85"/>
    </location>
</feature>
<keyword evidence="1" id="KW-1133">Transmembrane helix</keyword>
<feature type="transmembrane region" description="Helical" evidence="1">
    <location>
        <begin position="40"/>
        <end position="57"/>
    </location>
</feature>